<evidence type="ECO:0000313" key="1">
    <source>
        <dbReference type="EMBL" id="KAJ9123270.1"/>
    </source>
</evidence>
<sequence>MAEESDPTSPNISRTGTPVPIPNTNLGQSPSFDYHDQQKLRYQDEIYISHHQPRWNPSSLSNSLTLPAAAMGDTSGDHPNGLTMDTHPPPSHGTNIDLLEEVFEKNLYKHMPGFVGLRDETDPLDAEKEAMKATVSGTASPAPAVNGPQKITDNGIISELEGLYERFSNCLSLRDKYMEISLQRLGDDPRDYDGNFAGIKPGHADVSGLRADADPFLSETTLPSNTSNGQPEKPEFGRWNIYPSPPPAHWHWQGKKSDGSAIVGEGGEGYEESARDPTGEIKFVPVDKFKEEKEKSRGTNGSDGFDMADVIMPGKDDRGWTFALDKEGIYQIYDQPKEITEDTATAPAKPLFRNVSLKEYYTDLDALLAVCSDGPAKSFAFRRLKYLASKWNLYCLLNEYQEIADVKAVPHRDFYNVRKVDTHVHHSASMNQKHLLRFIKSKMKRNPKEVVIFRDGHELTLEEVFQSLNLTAYDLSIDTLDMHAHQEFHRFDKFNDRYNPTGSSRLREIFLKTDNYLGGRYLAELTKELIADLEQSKYQNVEWRLSIYGRNLQEWDKLAKWVVNNKLFSHNVRWLIQVPRLYEVYKGTGAIKNFGEIVRNLFQPLFEVTQDPSSHPELHVFLQRIVGFDSVDDESKAERRLFRKFPVASDWNTAQGPPYSYWLFYMYANIASLNAWRRSRGFNTFKFRPHCGEAGDPDHLSSAYLTAHSISHGILLRKVPALQYLFYLKQIGLAMSPLSNNALFLTYERNPFKDFFRTGLNVSLSTDDPLQFHLTKEPLMEEYSVAAQIYKFTPAGKSFGIAADTRTYKHPSRLDMCELARNSVVQSGWEMQVKKHWLGRKYYLPGVTGNDIDKTNVPNIRLAYRHATLLEELSLIKSKGRMEVSPEPSAAIASNGHSHVGGTTANNQMPASLQSINPASALSTSPNKFPKIPVNGNDAIPGISALDEKVRQHGAMRGGMKKV</sequence>
<keyword evidence="2" id="KW-1185">Reference proteome</keyword>
<reference evidence="1" key="1">
    <citation type="submission" date="2023-04" db="EMBL/GenBank/DDBJ databases">
        <title>Draft Genome sequencing of Naganishia species isolated from polar environments using Oxford Nanopore Technology.</title>
        <authorList>
            <person name="Leo P."/>
            <person name="Venkateswaran K."/>
        </authorList>
    </citation>
    <scope>NUCLEOTIDE SEQUENCE</scope>
    <source>
        <strain evidence="1">MNA-CCFEE 5425</strain>
    </source>
</reference>
<comment type="caution">
    <text evidence="1">The sequence shown here is derived from an EMBL/GenBank/DDBJ whole genome shotgun (WGS) entry which is preliminary data.</text>
</comment>
<organism evidence="1 2">
    <name type="scientific">Naganishia vaughanmartiniae</name>
    <dbReference type="NCBI Taxonomy" id="1424756"/>
    <lineage>
        <taxon>Eukaryota</taxon>
        <taxon>Fungi</taxon>
        <taxon>Dikarya</taxon>
        <taxon>Basidiomycota</taxon>
        <taxon>Agaricomycotina</taxon>
        <taxon>Tremellomycetes</taxon>
        <taxon>Filobasidiales</taxon>
        <taxon>Filobasidiaceae</taxon>
        <taxon>Naganishia</taxon>
    </lineage>
</organism>
<gene>
    <name evidence="1" type="ORF">QFC22_001468</name>
</gene>
<protein>
    <submittedName>
        <fullName evidence="1">Uncharacterized protein</fullName>
    </submittedName>
</protein>
<evidence type="ECO:0000313" key="2">
    <source>
        <dbReference type="Proteomes" id="UP001243375"/>
    </source>
</evidence>
<dbReference type="Proteomes" id="UP001243375">
    <property type="component" value="Unassembled WGS sequence"/>
</dbReference>
<dbReference type="EMBL" id="JASBWU010000003">
    <property type="protein sequence ID" value="KAJ9123270.1"/>
    <property type="molecule type" value="Genomic_DNA"/>
</dbReference>
<proteinExistence type="predicted"/>
<name>A0ACC2XIP9_9TREE</name>
<accession>A0ACC2XIP9</accession>